<dbReference type="PRINTS" id="PR00032">
    <property type="entry name" value="HTHARAC"/>
</dbReference>
<dbReference type="InterPro" id="IPR018060">
    <property type="entry name" value="HTH_AraC"/>
</dbReference>
<dbReference type="InterPro" id="IPR050204">
    <property type="entry name" value="AraC_XylS_family_regulators"/>
</dbReference>
<name>A0ABU9XYG5_9SPHN</name>
<reference evidence="5 6" key="1">
    <citation type="submission" date="2024-05" db="EMBL/GenBank/DDBJ databases">
        <authorList>
            <person name="Liu Q."/>
            <person name="Xin Y.-H."/>
        </authorList>
    </citation>
    <scope>NUCLEOTIDE SEQUENCE [LARGE SCALE GENOMIC DNA]</scope>
    <source>
        <strain evidence="5 6">CGMCC 1.10181</strain>
    </source>
</reference>
<dbReference type="PROSITE" id="PS00041">
    <property type="entry name" value="HTH_ARAC_FAMILY_1"/>
    <property type="match status" value="1"/>
</dbReference>
<dbReference type="SMART" id="SM00342">
    <property type="entry name" value="HTH_ARAC"/>
    <property type="match status" value="1"/>
</dbReference>
<gene>
    <name evidence="5" type="ORF">ABC974_02935</name>
</gene>
<keyword evidence="1" id="KW-0805">Transcription regulation</keyword>
<keyword evidence="6" id="KW-1185">Reference proteome</keyword>
<evidence type="ECO:0000259" key="4">
    <source>
        <dbReference type="PROSITE" id="PS01124"/>
    </source>
</evidence>
<keyword evidence="3" id="KW-0804">Transcription</keyword>
<dbReference type="Pfam" id="PF12833">
    <property type="entry name" value="HTH_18"/>
    <property type="match status" value="1"/>
</dbReference>
<protein>
    <submittedName>
        <fullName evidence="5">Helix-turn-helix domain-containing protein</fullName>
    </submittedName>
</protein>
<dbReference type="PANTHER" id="PTHR46796">
    <property type="entry name" value="HTH-TYPE TRANSCRIPTIONAL ACTIVATOR RHAS-RELATED"/>
    <property type="match status" value="1"/>
</dbReference>
<dbReference type="RefSeq" id="WP_343890585.1">
    <property type="nucleotide sequence ID" value="NZ_BAAAEH010000035.1"/>
</dbReference>
<feature type="domain" description="HTH araC/xylS-type" evidence="4">
    <location>
        <begin position="211"/>
        <end position="310"/>
    </location>
</feature>
<evidence type="ECO:0000256" key="1">
    <source>
        <dbReference type="ARBA" id="ARBA00023015"/>
    </source>
</evidence>
<keyword evidence="2" id="KW-0238">DNA-binding</keyword>
<evidence type="ECO:0000256" key="2">
    <source>
        <dbReference type="ARBA" id="ARBA00023125"/>
    </source>
</evidence>
<dbReference type="SUPFAM" id="SSF46689">
    <property type="entry name" value="Homeodomain-like"/>
    <property type="match status" value="1"/>
</dbReference>
<dbReference type="Pfam" id="PF14525">
    <property type="entry name" value="AraC_binding_2"/>
    <property type="match status" value="1"/>
</dbReference>
<dbReference type="Gene3D" id="1.10.10.60">
    <property type="entry name" value="Homeodomain-like"/>
    <property type="match status" value="1"/>
</dbReference>
<comment type="caution">
    <text evidence="5">The sequence shown here is derived from an EMBL/GenBank/DDBJ whole genome shotgun (WGS) entry which is preliminary data.</text>
</comment>
<dbReference type="PROSITE" id="PS01124">
    <property type="entry name" value="HTH_ARAC_FAMILY_2"/>
    <property type="match status" value="1"/>
</dbReference>
<dbReference type="InterPro" id="IPR009057">
    <property type="entry name" value="Homeodomain-like_sf"/>
</dbReference>
<evidence type="ECO:0000313" key="6">
    <source>
        <dbReference type="Proteomes" id="UP001419910"/>
    </source>
</evidence>
<dbReference type="Proteomes" id="UP001419910">
    <property type="component" value="Unassembled WGS sequence"/>
</dbReference>
<accession>A0ABU9XYG5</accession>
<organism evidence="5 6">
    <name type="scientific">Sphingomonas oligophenolica</name>
    <dbReference type="NCBI Taxonomy" id="301154"/>
    <lineage>
        <taxon>Bacteria</taxon>
        <taxon>Pseudomonadati</taxon>
        <taxon>Pseudomonadota</taxon>
        <taxon>Alphaproteobacteria</taxon>
        <taxon>Sphingomonadales</taxon>
        <taxon>Sphingomonadaceae</taxon>
        <taxon>Sphingomonas</taxon>
    </lineage>
</organism>
<proteinExistence type="predicted"/>
<dbReference type="InterPro" id="IPR020449">
    <property type="entry name" value="Tscrpt_reg_AraC-type_HTH"/>
</dbReference>
<evidence type="ECO:0000313" key="5">
    <source>
        <dbReference type="EMBL" id="MEN2788568.1"/>
    </source>
</evidence>
<dbReference type="PANTHER" id="PTHR46796:SF6">
    <property type="entry name" value="ARAC SUBFAMILY"/>
    <property type="match status" value="1"/>
</dbReference>
<dbReference type="InterPro" id="IPR035418">
    <property type="entry name" value="AraC-bd_2"/>
</dbReference>
<dbReference type="InterPro" id="IPR018062">
    <property type="entry name" value="HTH_AraC-typ_CS"/>
</dbReference>
<evidence type="ECO:0000256" key="3">
    <source>
        <dbReference type="ARBA" id="ARBA00023163"/>
    </source>
</evidence>
<dbReference type="EMBL" id="JBDIME010000002">
    <property type="protein sequence ID" value="MEN2788568.1"/>
    <property type="molecule type" value="Genomic_DNA"/>
</dbReference>
<sequence>MSVVQKFDTSGLAPAERMPFWNDLVDRLYTGTWVNAAKPDFIAEMWQWKVGDLHMIRPRSDPSQVGRRAARETDEEQVVLHLQRRGKSCYRQDRREAALAPGDFVMLSTARPYAIDLPTAHEILIVQFPRRLIERKVRNLDDRLGTLISGACPGGRVFHDFLLSLWHQGDQSQADPDWQAGVATVFADLTALAINAAPRAPQRWSSHSLRERVLTLVEARIGDPDLRTATIAGELGITSRTVQNVFAAMGTTPVGYVAERRLERAAEMLVTDRVMSITDIAFDLGYNDSAYFSRCFRQRFGTTASAYREQY</sequence>